<organism evidence="7 8">
    <name type="scientific">Loigolactobacillus jiayinensis</name>
    <dbReference type="NCBI Taxonomy" id="2486016"/>
    <lineage>
        <taxon>Bacteria</taxon>
        <taxon>Bacillati</taxon>
        <taxon>Bacillota</taxon>
        <taxon>Bacilli</taxon>
        <taxon>Lactobacillales</taxon>
        <taxon>Lactobacillaceae</taxon>
        <taxon>Loigolactobacillus</taxon>
    </lineage>
</organism>
<comment type="catalytic activity">
    <reaction evidence="5">
        <text>5-hydroxymethyl-dUMP + H2O = 5-hydroxymethyluracil + 2-deoxy-D-ribose 5-phosphate</text>
        <dbReference type="Rhea" id="RHEA:77099"/>
        <dbReference type="ChEBI" id="CHEBI:15377"/>
        <dbReference type="ChEBI" id="CHEBI:16964"/>
        <dbReference type="ChEBI" id="CHEBI:62877"/>
        <dbReference type="ChEBI" id="CHEBI:90409"/>
    </reaction>
    <physiologicalReaction direction="left-to-right" evidence="5">
        <dbReference type="Rhea" id="RHEA:77100"/>
    </physiologicalReaction>
</comment>
<dbReference type="EC" id="3.2.2.-" evidence="6"/>
<feature type="binding site" evidence="6">
    <location>
        <begin position="106"/>
        <end position="108"/>
    </location>
    <ligand>
        <name>substrate</name>
        <note>ligand shared between homodimeric partners</note>
    </ligand>
</feature>
<name>A0ABW1RDG7_9LACO</name>
<evidence type="ECO:0000256" key="6">
    <source>
        <dbReference type="HAMAP-Rule" id="MF_03036"/>
    </source>
</evidence>
<keyword evidence="8" id="KW-1185">Reference proteome</keyword>
<comment type="caution">
    <text evidence="6">Lacks conserved residue(s) required for the propagation of feature annotation.</text>
</comment>
<comment type="caution">
    <text evidence="7">The sequence shown here is derived from an EMBL/GenBank/DDBJ whole genome shotgun (WGS) entry which is preliminary data.</text>
</comment>
<feature type="binding site" description="in other chain" evidence="6">
    <location>
        <position position="83"/>
    </location>
    <ligand>
        <name>substrate</name>
        <note>ligand shared between homodimeric partners</note>
    </ligand>
</feature>
<comment type="catalytic activity">
    <reaction evidence="6">
        <text>a purine 2'-deoxyribonucleoside 5'-phosphate + H2O = a purine nucleobase + 2-deoxy-D-ribose 5-phosphate</text>
        <dbReference type="Rhea" id="RHEA:51132"/>
        <dbReference type="ChEBI" id="CHEBI:15377"/>
        <dbReference type="ChEBI" id="CHEBI:26386"/>
        <dbReference type="ChEBI" id="CHEBI:62877"/>
        <dbReference type="ChEBI" id="CHEBI:142198"/>
    </reaction>
</comment>
<proteinExistence type="inferred from homology"/>
<evidence type="ECO:0000313" key="8">
    <source>
        <dbReference type="Proteomes" id="UP001596289"/>
    </source>
</evidence>
<comment type="similarity">
    <text evidence="6">Belongs to the 2'-deoxynucleoside 5'-phosphate N-hydrolase 1 family.</text>
</comment>
<dbReference type="SUPFAM" id="SSF52309">
    <property type="entry name" value="N-(deoxy)ribosyltransferase-like"/>
    <property type="match status" value="1"/>
</dbReference>
<dbReference type="PANTHER" id="PTHR15364:SF0">
    <property type="entry name" value="2'-DEOXYNUCLEOSIDE 5'-PHOSPHATE N-HYDROLASE 1"/>
    <property type="match status" value="1"/>
</dbReference>
<gene>
    <name evidence="7" type="ORF">ACFQGP_09515</name>
</gene>
<accession>A0ABW1RDG7</accession>
<evidence type="ECO:0000256" key="5">
    <source>
        <dbReference type="ARBA" id="ARBA00047460"/>
    </source>
</evidence>
<dbReference type="PANTHER" id="PTHR15364">
    <property type="entry name" value="2'-DEOXYNUCLEOSIDE 5'-PHOSPHATE N-HYDROLASE 1"/>
    <property type="match status" value="1"/>
</dbReference>
<dbReference type="InterPro" id="IPR028607">
    <property type="entry name" value="DNPH1"/>
</dbReference>
<dbReference type="RefSeq" id="WP_125553592.1">
    <property type="nucleotide sequence ID" value="NZ_JBHSSL010000054.1"/>
</dbReference>
<comment type="subunit">
    <text evidence="1 6">Monomer and homodimer.</text>
</comment>
<dbReference type="Pfam" id="PF05014">
    <property type="entry name" value="Nuc_deoxyrib_tr"/>
    <property type="match status" value="1"/>
</dbReference>
<evidence type="ECO:0000256" key="4">
    <source>
        <dbReference type="ARBA" id="ARBA00023295"/>
    </source>
</evidence>
<evidence type="ECO:0000256" key="1">
    <source>
        <dbReference type="ARBA" id="ARBA00011407"/>
    </source>
</evidence>
<evidence type="ECO:0000313" key="7">
    <source>
        <dbReference type="EMBL" id="MFC6170813.1"/>
    </source>
</evidence>
<evidence type="ECO:0000256" key="3">
    <source>
        <dbReference type="ARBA" id="ARBA00023080"/>
    </source>
</evidence>
<dbReference type="EMBL" id="JBHSSL010000054">
    <property type="protein sequence ID" value="MFC6170813.1"/>
    <property type="molecule type" value="Genomic_DNA"/>
</dbReference>
<dbReference type="Proteomes" id="UP001596289">
    <property type="component" value="Unassembled WGS sequence"/>
</dbReference>
<comment type="catalytic activity">
    <reaction evidence="6">
        <text>a pyrimidine 2'-deoxyribonucleoside 5'-phosphate + H2O = a pyrimidine nucleobase + 2-deoxy-D-ribose 5-phosphate</text>
        <dbReference type="Rhea" id="RHEA:57852"/>
        <dbReference type="ChEBI" id="CHEBI:15377"/>
        <dbReference type="ChEBI" id="CHEBI:26432"/>
        <dbReference type="ChEBI" id="CHEBI:62877"/>
        <dbReference type="ChEBI" id="CHEBI:142209"/>
    </reaction>
</comment>
<sequence length="140" mass="15697">MKIYFAASIRGGRQERQLYQQLILHLQQQHQVLTEHIGDLQLTATGQTQLSDQAIRQRDISWLTACDVVVAETTQPSLGVGYELAYAEKLGKPVIILQQSKHGRLSAMIAGTAYFNRIFTYTTLTEATLILQRELALLAP</sequence>
<dbReference type="InterPro" id="IPR051239">
    <property type="entry name" value="2'-dNMP_N-hydrolase"/>
</dbReference>
<evidence type="ECO:0000256" key="2">
    <source>
        <dbReference type="ARBA" id="ARBA00022801"/>
    </source>
</evidence>
<protein>
    <recommendedName>
        <fullName evidence="6">Putative 2'-deoxynucleoside 5'-phosphate N-hydrolase 1</fullName>
        <ecNumber evidence="6">3.2.2.-</ecNumber>
    </recommendedName>
</protein>
<dbReference type="HAMAP" id="MF_03036">
    <property type="entry name" value="Nuc_phosphate_hydrolase"/>
    <property type="match status" value="1"/>
</dbReference>
<reference evidence="8" key="1">
    <citation type="journal article" date="2019" name="Int. J. Syst. Evol. Microbiol.">
        <title>The Global Catalogue of Microorganisms (GCM) 10K type strain sequencing project: providing services to taxonomists for standard genome sequencing and annotation.</title>
        <authorList>
            <consortium name="The Broad Institute Genomics Platform"/>
            <consortium name="The Broad Institute Genome Sequencing Center for Infectious Disease"/>
            <person name="Wu L."/>
            <person name="Ma J."/>
        </authorList>
    </citation>
    <scope>NUCLEOTIDE SEQUENCE [LARGE SCALE GENOMIC DNA]</scope>
    <source>
        <strain evidence="8">CCM 8904</strain>
    </source>
</reference>
<keyword evidence="2 6" id="KW-0378">Hydrolase</keyword>
<keyword evidence="3 6" id="KW-0546">Nucleotide metabolism</keyword>
<comment type="function">
    <text evidence="6">Catalyzes the cleavage of the N-glycosidic bond of deoxyribonucleoside 5'-monophosphates to yield deoxyribose 5-phosphate and a purine or pyrimidine base.</text>
</comment>
<feature type="binding site" description="in other chain" evidence="6">
    <location>
        <position position="19"/>
    </location>
    <ligand>
        <name>substrate</name>
        <note>ligand shared between homodimeric partners</note>
    </ligand>
</feature>
<dbReference type="Gene3D" id="3.40.50.450">
    <property type="match status" value="1"/>
</dbReference>
<dbReference type="InterPro" id="IPR007710">
    <property type="entry name" value="Nucleoside_deoxyribTrfase"/>
</dbReference>
<keyword evidence="4 6" id="KW-0326">Glycosidase</keyword>